<accession>A0A9D4YDV3</accession>
<evidence type="ECO:0000313" key="2">
    <source>
        <dbReference type="EMBL" id="KAI5434761.1"/>
    </source>
</evidence>
<protein>
    <submittedName>
        <fullName evidence="2">Uncharacterized protein</fullName>
    </submittedName>
</protein>
<gene>
    <name evidence="2" type="ORF">KIW84_021543</name>
</gene>
<comment type="caution">
    <text evidence="2">The sequence shown here is derived from an EMBL/GenBank/DDBJ whole genome shotgun (WGS) entry which is preliminary data.</text>
</comment>
<dbReference type="AlphaFoldDB" id="A0A9D4YDV3"/>
<name>A0A9D4YDV3_PEA</name>
<dbReference type="Gramene" id="Psat02G0154300-T1">
    <property type="protein sequence ID" value="KAI5434761.1"/>
    <property type="gene ID" value="KIW84_021543"/>
</dbReference>
<organism evidence="2 3">
    <name type="scientific">Pisum sativum</name>
    <name type="common">Garden pea</name>
    <name type="synonym">Lathyrus oleraceus</name>
    <dbReference type="NCBI Taxonomy" id="3888"/>
    <lineage>
        <taxon>Eukaryota</taxon>
        <taxon>Viridiplantae</taxon>
        <taxon>Streptophyta</taxon>
        <taxon>Embryophyta</taxon>
        <taxon>Tracheophyta</taxon>
        <taxon>Spermatophyta</taxon>
        <taxon>Magnoliopsida</taxon>
        <taxon>eudicotyledons</taxon>
        <taxon>Gunneridae</taxon>
        <taxon>Pentapetalae</taxon>
        <taxon>rosids</taxon>
        <taxon>fabids</taxon>
        <taxon>Fabales</taxon>
        <taxon>Fabaceae</taxon>
        <taxon>Papilionoideae</taxon>
        <taxon>50 kb inversion clade</taxon>
        <taxon>NPAAA clade</taxon>
        <taxon>Hologalegina</taxon>
        <taxon>IRL clade</taxon>
        <taxon>Fabeae</taxon>
        <taxon>Lathyrus</taxon>
    </lineage>
</organism>
<dbReference type="Proteomes" id="UP001058974">
    <property type="component" value="Chromosome 2"/>
</dbReference>
<feature type="region of interest" description="Disordered" evidence="1">
    <location>
        <begin position="296"/>
        <end position="318"/>
    </location>
</feature>
<sequence>MVVGTSSSYGLYAMAAQPGLTGAMYNRLTFYMRVMIADYGIHTLKLALNCLIAAGYSRELVSRLRLLQDYFWKGVEKEETLERIWFSKRHDRKAQATGAYQIKVTTSALALLLNSRHSELEKIEVQGHLIKSGTGITTKSKAKSAPDQWALLADALTEIQEQVLAGEDEDSDWEEVQTDGIESDKEFLHSVSALGKPSYEHLEAMAKVFNEDQDDQYEDDLLNVADPLNQINLVNYLVDFFANFSQSDRQLRSYLQELDSASTKCNSNDIADDENLDAEDNHNQIRNVFGTNVDREMTNRSQTTLSDLLSPNEWPQLQ</sequence>
<keyword evidence="3" id="KW-1185">Reference proteome</keyword>
<feature type="compositionally biased region" description="Polar residues" evidence="1">
    <location>
        <begin position="299"/>
        <end position="318"/>
    </location>
</feature>
<evidence type="ECO:0000313" key="3">
    <source>
        <dbReference type="Proteomes" id="UP001058974"/>
    </source>
</evidence>
<dbReference type="EMBL" id="JAMSHJ010000002">
    <property type="protein sequence ID" value="KAI5434761.1"/>
    <property type="molecule type" value="Genomic_DNA"/>
</dbReference>
<reference evidence="2 3" key="1">
    <citation type="journal article" date="2022" name="Nat. Genet.">
        <title>Improved pea reference genome and pan-genome highlight genomic features and evolutionary characteristics.</title>
        <authorList>
            <person name="Yang T."/>
            <person name="Liu R."/>
            <person name="Luo Y."/>
            <person name="Hu S."/>
            <person name="Wang D."/>
            <person name="Wang C."/>
            <person name="Pandey M.K."/>
            <person name="Ge S."/>
            <person name="Xu Q."/>
            <person name="Li N."/>
            <person name="Li G."/>
            <person name="Huang Y."/>
            <person name="Saxena R.K."/>
            <person name="Ji Y."/>
            <person name="Li M."/>
            <person name="Yan X."/>
            <person name="He Y."/>
            <person name="Liu Y."/>
            <person name="Wang X."/>
            <person name="Xiang C."/>
            <person name="Varshney R.K."/>
            <person name="Ding H."/>
            <person name="Gao S."/>
            <person name="Zong X."/>
        </authorList>
    </citation>
    <scope>NUCLEOTIDE SEQUENCE [LARGE SCALE GENOMIC DNA]</scope>
    <source>
        <strain evidence="2 3">cv. Zhongwan 6</strain>
    </source>
</reference>
<evidence type="ECO:0000256" key="1">
    <source>
        <dbReference type="SAM" id="MobiDB-lite"/>
    </source>
</evidence>
<proteinExistence type="predicted"/>